<name>A0A093V540_TALMA</name>
<proteinExistence type="predicted"/>
<comment type="caution">
    <text evidence="3">The sequence shown here is derived from an EMBL/GenBank/DDBJ whole genome shotgun (WGS) entry which is preliminary data.</text>
</comment>
<accession>A0A093V540</accession>
<gene>
    <name evidence="3" type="ORF">GQ26_0251480</name>
</gene>
<reference key="1">
    <citation type="journal article" date="2014" name="PLoS Genet.">
        <title>Signature Gene Expression Reveals Novel Clues to the Molecular Mechanisms of Dimorphic Transition in Penicillium marneffei.</title>
        <authorList>
            <person name="Yang E."/>
            <person name="Wang G."/>
            <person name="Cai J."/>
            <person name="Woo P.C."/>
            <person name="Lau S.K."/>
            <person name="Yuen K.-Y."/>
            <person name="Chow W.-N."/>
            <person name="Lin X."/>
        </authorList>
    </citation>
    <scope>NUCLEOTIDE SEQUENCE [LARGE SCALE GENOMIC DNA]</scope>
    <source>
        <strain>PM1</strain>
    </source>
</reference>
<evidence type="ECO:0000256" key="2">
    <source>
        <dbReference type="SAM" id="SignalP"/>
    </source>
</evidence>
<evidence type="ECO:0000313" key="3">
    <source>
        <dbReference type="EMBL" id="KFX45074.1"/>
    </source>
</evidence>
<feature type="region of interest" description="Disordered" evidence="1">
    <location>
        <begin position="51"/>
        <end position="70"/>
    </location>
</feature>
<dbReference type="EMBL" id="JPOX01000025">
    <property type="protein sequence ID" value="KFX45074.1"/>
    <property type="molecule type" value="Genomic_DNA"/>
</dbReference>
<reference evidence="3" key="2">
    <citation type="journal article" date="2014" name="PLoS Genet.">
        <title>Signature gene expression reveals novel clues to the molecular mechanisms of dimorphic transition in Penicillium marneffei.</title>
        <authorList>
            <person name="Yang E."/>
            <person name="Wang G."/>
            <person name="Cai J."/>
            <person name="Woo P.C."/>
            <person name="Lau S.K."/>
            <person name="Yuen K.-Y."/>
            <person name="Chow W.-N."/>
            <person name="Lin X."/>
        </authorList>
    </citation>
    <scope>NUCLEOTIDE SEQUENCE</scope>
    <source>
        <strain evidence="3">PM1</strain>
    </source>
</reference>
<dbReference type="eggNOG" id="ENOG502SP9Z">
    <property type="taxonomic scope" value="Eukaryota"/>
</dbReference>
<sequence length="299" mass="31430">MQFISRLVLLALGFLPLSFGQLNSIGLLASSSMHQSLSLSTSSVLTISSTSSLPTSTSLTSGSTPSITPTPIPSITEAGDELILTTIFTQPSGCDTGITAVPSWTSQLWQNIINPVPTLTLTSCYPSQFYYSAVATGPLPPFTQLVCPKNWETYNVTESYIICCPRGYSLYAPNYHNTDRPGLDAVCTSSIWPDVLMDITSYDATALATVIDTTADINGTLVFATAYDGTLAGFVASVASTALSIASKTVDSSAPVTTTAFSTVASSTSTTTSSSAASLQLLYSQPLRLLQLLLLLVIV</sequence>
<feature type="chain" id="PRO_5001888254" evidence="2">
    <location>
        <begin position="21"/>
        <end position="299"/>
    </location>
</feature>
<dbReference type="AlphaFoldDB" id="A0A093V540"/>
<keyword evidence="2" id="KW-0732">Signal</keyword>
<dbReference type="HOGENOM" id="CLU_070885_0_0_1"/>
<organism evidence="3">
    <name type="scientific">Talaromyces marneffei PM1</name>
    <dbReference type="NCBI Taxonomy" id="1077442"/>
    <lineage>
        <taxon>Eukaryota</taxon>
        <taxon>Fungi</taxon>
        <taxon>Dikarya</taxon>
        <taxon>Ascomycota</taxon>
        <taxon>Pezizomycotina</taxon>
        <taxon>Eurotiomycetes</taxon>
        <taxon>Eurotiomycetidae</taxon>
        <taxon>Eurotiales</taxon>
        <taxon>Trichocomaceae</taxon>
        <taxon>Talaromyces</taxon>
        <taxon>Talaromyces sect. Talaromyces</taxon>
    </lineage>
</organism>
<protein>
    <submittedName>
        <fullName evidence="3">Uncharacterized protein</fullName>
    </submittedName>
</protein>
<feature type="signal peptide" evidence="2">
    <location>
        <begin position="1"/>
        <end position="20"/>
    </location>
</feature>
<evidence type="ECO:0000256" key="1">
    <source>
        <dbReference type="SAM" id="MobiDB-lite"/>
    </source>
</evidence>